<dbReference type="Pfam" id="PF00842">
    <property type="entry name" value="Ala_racemase_C"/>
    <property type="match status" value="1"/>
</dbReference>
<gene>
    <name evidence="8" type="primary">alr</name>
    <name evidence="8" type="ORF">ACFSNC_22695</name>
</gene>
<comment type="similarity">
    <text evidence="6">Belongs to the alanine racemase family.</text>
</comment>
<protein>
    <recommendedName>
        <fullName evidence="3 6">Alanine racemase</fullName>
        <ecNumber evidence="3 6">5.1.1.1</ecNumber>
    </recommendedName>
</protein>
<comment type="cofactor">
    <cofactor evidence="2 6">
        <name>pyridoxal 5'-phosphate</name>
        <dbReference type="ChEBI" id="CHEBI:597326"/>
    </cofactor>
</comment>
<evidence type="ECO:0000256" key="2">
    <source>
        <dbReference type="ARBA" id="ARBA00001933"/>
    </source>
</evidence>
<dbReference type="Pfam" id="PF01168">
    <property type="entry name" value="Ala_racemase_N"/>
    <property type="match status" value="1"/>
</dbReference>
<dbReference type="SMART" id="SM01005">
    <property type="entry name" value="Ala_racemase_C"/>
    <property type="match status" value="1"/>
</dbReference>
<proteinExistence type="inferred from homology"/>
<dbReference type="EMBL" id="JBHUHD010000001">
    <property type="protein sequence ID" value="MFD2143225.1"/>
    <property type="molecule type" value="Genomic_DNA"/>
</dbReference>
<dbReference type="CDD" id="cd00430">
    <property type="entry name" value="PLPDE_III_AR"/>
    <property type="match status" value="1"/>
</dbReference>
<dbReference type="Gene3D" id="3.20.20.10">
    <property type="entry name" value="Alanine racemase"/>
    <property type="match status" value="1"/>
</dbReference>
<evidence type="ECO:0000259" key="7">
    <source>
        <dbReference type="SMART" id="SM01005"/>
    </source>
</evidence>
<dbReference type="HAMAP" id="MF_01201">
    <property type="entry name" value="Ala_racemase"/>
    <property type="match status" value="1"/>
</dbReference>
<feature type="modified residue" description="N6-(pyridoxal phosphate)lysine" evidence="6">
    <location>
        <position position="43"/>
    </location>
</feature>
<keyword evidence="5 6" id="KW-0413">Isomerase</keyword>
<dbReference type="PRINTS" id="PR00992">
    <property type="entry name" value="ALARACEMASE"/>
</dbReference>
<sequence>MTDSSVPLAEAGGRLLIDLQAISDNYAQLAARVAPAACAAVLKGDAYGTGLEPAATALWNAGARSFFVALLAEAKRLRDLLPQAEVFVLNGLFAGTEQVYDQYDLRPVLCSQDDVARWQDYCAGIGRPLPAALHVDTGMNRLGLSATEAIHLAEGRDEFRFPLALVMSHLACADEPDHPLTARQLEDFRAVAALFPGVRASLANSAGALGDKSLHFDMVRPGIALYGGRSRRDTPPLRPVVRLELRIVQVREVHEGETIGYGAAQTARRPSRIAVLAAGYADGIFRLAGASDGQPGAEVVIAGRRCPLAGRVSMDLMTVDVTDLPEEAVRPGDFATLIGEGIGVDELAGHARTIGYEVLTALGRRFHRRWV</sequence>
<dbReference type="PANTHER" id="PTHR30511">
    <property type="entry name" value="ALANINE RACEMASE"/>
    <property type="match status" value="1"/>
</dbReference>
<evidence type="ECO:0000256" key="6">
    <source>
        <dbReference type="HAMAP-Rule" id="MF_01201"/>
    </source>
</evidence>
<dbReference type="InterPro" id="IPR029066">
    <property type="entry name" value="PLP-binding_barrel"/>
</dbReference>
<keyword evidence="4 6" id="KW-0663">Pyridoxal phosphate</keyword>
<dbReference type="RefSeq" id="WP_213355729.1">
    <property type="nucleotide sequence ID" value="NZ_JAHBGB010000044.1"/>
</dbReference>
<dbReference type="InterPro" id="IPR011079">
    <property type="entry name" value="Ala_racemase_C"/>
</dbReference>
<evidence type="ECO:0000313" key="9">
    <source>
        <dbReference type="Proteomes" id="UP001597299"/>
    </source>
</evidence>
<evidence type="ECO:0000313" key="8">
    <source>
        <dbReference type="EMBL" id="MFD2143225.1"/>
    </source>
</evidence>
<feature type="domain" description="Alanine racemase C-terminal" evidence="7">
    <location>
        <begin position="240"/>
        <end position="371"/>
    </location>
</feature>
<reference evidence="9" key="1">
    <citation type="journal article" date="2019" name="Int. J. Syst. Evol. Microbiol.">
        <title>The Global Catalogue of Microorganisms (GCM) 10K type strain sequencing project: providing services to taxonomists for standard genome sequencing and annotation.</title>
        <authorList>
            <consortium name="The Broad Institute Genomics Platform"/>
            <consortium name="The Broad Institute Genome Sequencing Center for Infectious Disease"/>
            <person name="Wu L."/>
            <person name="Ma J."/>
        </authorList>
    </citation>
    <scope>NUCLEOTIDE SEQUENCE [LARGE SCALE GENOMIC DNA]</scope>
    <source>
        <strain evidence="9">CCM 7435</strain>
    </source>
</reference>
<dbReference type="Gene3D" id="2.40.37.10">
    <property type="entry name" value="Lyase, Ornithine Decarboxylase, Chain A, domain 1"/>
    <property type="match status" value="1"/>
</dbReference>
<dbReference type="InterPro" id="IPR000821">
    <property type="entry name" value="Ala_racemase"/>
</dbReference>
<dbReference type="EC" id="5.1.1.1" evidence="3 6"/>
<dbReference type="Proteomes" id="UP001597299">
    <property type="component" value="Unassembled WGS sequence"/>
</dbReference>
<dbReference type="InterPro" id="IPR009006">
    <property type="entry name" value="Ala_racemase/Decarboxylase_C"/>
</dbReference>
<dbReference type="SUPFAM" id="SSF51419">
    <property type="entry name" value="PLP-binding barrel"/>
    <property type="match status" value="1"/>
</dbReference>
<dbReference type="SUPFAM" id="SSF50621">
    <property type="entry name" value="Alanine racemase C-terminal domain-like"/>
    <property type="match status" value="1"/>
</dbReference>
<organism evidence="8 9">
    <name type="scientific">Ancylobacter oerskovii</name>
    <dbReference type="NCBI Taxonomy" id="459519"/>
    <lineage>
        <taxon>Bacteria</taxon>
        <taxon>Pseudomonadati</taxon>
        <taxon>Pseudomonadota</taxon>
        <taxon>Alphaproteobacteria</taxon>
        <taxon>Hyphomicrobiales</taxon>
        <taxon>Xanthobacteraceae</taxon>
        <taxon>Ancylobacter</taxon>
    </lineage>
</organism>
<keyword evidence="9" id="KW-1185">Reference proteome</keyword>
<comment type="catalytic activity">
    <reaction evidence="1 6">
        <text>L-alanine = D-alanine</text>
        <dbReference type="Rhea" id="RHEA:20249"/>
        <dbReference type="ChEBI" id="CHEBI:57416"/>
        <dbReference type="ChEBI" id="CHEBI:57972"/>
        <dbReference type="EC" id="5.1.1.1"/>
    </reaction>
</comment>
<comment type="caution">
    <text evidence="8">The sequence shown here is derived from an EMBL/GenBank/DDBJ whole genome shotgun (WGS) entry which is preliminary data.</text>
</comment>
<comment type="function">
    <text evidence="6">Catalyzes the interconversion of L-alanine and D-alanine. May also act on other amino acids.</text>
</comment>
<comment type="pathway">
    <text evidence="6">Amino-acid biosynthesis; D-alanine biosynthesis; D-alanine from L-alanine: step 1/1.</text>
</comment>
<evidence type="ECO:0000256" key="4">
    <source>
        <dbReference type="ARBA" id="ARBA00022898"/>
    </source>
</evidence>
<dbReference type="InterPro" id="IPR001608">
    <property type="entry name" value="Ala_racemase_N"/>
</dbReference>
<feature type="binding site" evidence="6">
    <location>
        <position position="314"/>
    </location>
    <ligand>
        <name>substrate</name>
    </ligand>
</feature>
<evidence type="ECO:0000256" key="1">
    <source>
        <dbReference type="ARBA" id="ARBA00000316"/>
    </source>
</evidence>
<feature type="active site" description="Proton acceptor; specific for L-alanine" evidence="6">
    <location>
        <position position="261"/>
    </location>
</feature>
<accession>A0ABW4Z3T5</accession>
<feature type="active site" description="Proton acceptor; specific for D-alanine" evidence="6">
    <location>
        <position position="43"/>
    </location>
</feature>
<dbReference type="PANTHER" id="PTHR30511:SF0">
    <property type="entry name" value="ALANINE RACEMASE, CATABOLIC-RELATED"/>
    <property type="match status" value="1"/>
</dbReference>
<name>A0ABW4Z3T5_9HYPH</name>
<feature type="binding site" evidence="6">
    <location>
        <position position="141"/>
    </location>
    <ligand>
        <name>substrate</name>
    </ligand>
</feature>
<dbReference type="GO" id="GO:0008784">
    <property type="term" value="F:alanine racemase activity"/>
    <property type="evidence" value="ECO:0007669"/>
    <property type="project" value="UniProtKB-EC"/>
</dbReference>
<evidence type="ECO:0000256" key="5">
    <source>
        <dbReference type="ARBA" id="ARBA00023235"/>
    </source>
</evidence>
<dbReference type="NCBIfam" id="TIGR00492">
    <property type="entry name" value="alr"/>
    <property type="match status" value="1"/>
</dbReference>
<evidence type="ECO:0000256" key="3">
    <source>
        <dbReference type="ARBA" id="ARBA00013089"/>
    </source>
</evidence>